<evidence type="ECO:0000256" key="2">
    <source>
        <dbReference type="ARBA" id="ARBA00022679"/>
    </source>
</evidence>
<proteinExistence type="predicted"/>
<keyword evidence="1" id="KW-0489">Methyltransferase</keyword>
<dbReference type="InterPro" id="IPR029063">
    <property type="entry name" value="SAM-dependent_MTases_sf"/>
</dbReference>
<dbReference type="GO" id="GO:0032259">
    <property type="term" value="P:methylation"/>
    <property type="evidence" value="ECO:0007669"/>
    <property type="project" value="UniProtKB-KW"/>
</dbReference>
<accession>A0A0P7J010</accession>
<dbReference type="PANTHER" id="PTHR12049:SF7">
    <property type="entry name" value="PROTEIN ARGININE METHYLTRANSFERASE NDUFAF7, MITOCHONDRIAL"/>
    <property type="match status" value="1"/>
</dbReference>
<organism evidence="3 4">
    <name type="scientific">Aliiroseovarius crassostreae</name>
    <dbReference type="NCBI Taxonomy" id="154981"/>
    <lineage>
        <taxon>Bacteria</taxon>
        <taxon>Pseudomonadati</taxon>
        <taxon>Pseudomonadota</taxon>
        <taxon>Alphaproteobacteria</taxon>
        <taxon>Rhodobacterales</taxon>
        <taxon>Paracoccaceae</taxon>
        <taxon>Aliiroseovarius</taxon>
    </lineage>
</organism>
<dbReference type="SUPFAM" id="SSF53335">
    <property type="entry name" value="S-adenosyl-L-methionine-dependent methyltransferases"/>
    <property type="match status" value="1"/>
</dbReference>
<evidence type="ECO:0000256" key="1">
    <source>
        <dbReference type="ARBA" id="ARBA00022603"/>
    </source>
</evidence>
<keyword evidence="2" id="KW-0808">Transferase</keyword>
<dbReference type="AlphaFoldDB" id="A0A0P7J010"/>
<dbReference type="RefSeq" id="WP_055188741.1">
    <property type="nucleotide sequence ID" value="NZ_FPBS01000001.1"/>
</dbReference>
<dbReference type="Pfam" id="PF02636">
    <property type="entry name" value="Methyltransf_28"/>
    <property type="match status" value="1"/>
</dbReference>
<name>A0A0P7J010_9RHOB</name>
<dbReference type="Proteomes" id="UP000050471">
    <property type="component" value="Unassembled WGS sequence"/>
</dbReference>
<comment type="caution">
    <text evidence="3">The sequence shown here is derived from an EMBL/GenBank/DDBJ whole genome shotgun (WGS) entry which is preliminary data.</text>
</comment>
<dbReference type="OrthoDB" id="9794208at2"/>
<dbReference type="Gene3D" id="3.40.50.12710">
    <property type="match status" value="1"/>
</dbReference>
<dbReference type="PANTHER" id="PTHR12049">
    <property type="entry name" value="PROTEIN ARGININE METHYLTRANSFERASE NDUFAF7, MITOCHONDRIAL"/>
    <property type="match status" value="1"/>
</dbReference>
<dbReference type="InterPro" id="IPR003788">
    <property type="entry name" value="NDUFAF7"/>
</dbReference>
<protein>
    <submittedName>
        <fullName evidence="3">ATP synthase subunit beta</fullName>
    </submittedName>
</protein>
<sequence length="366" mass="39914">MSAHQPPPSLADLLLRRINKTGPMTLSEFMGDCLLHPVHGYYATRNPFGQEGDFITAPEISQMFGEMLGLFMAQVWMDQGRPAPFTLAELGPGRGTLMADMLRATAAVPGFHAALDLHLVEASPVLRKAQRDRLAPAAITHHDVTQTLPDQPLFLIANEFYDALPIRQFIREGKMWREHQVGEENGTLRMGLTAPLPQAMLDHRLDDTRDGDLVEICPALGPITEEIATRINTYGGVALVIDYGDWRSLGDTLQALSAHQTVGLLEAPGAADLTAHVDFERIAHFAAPLTHSLLTPQGVFLERLGITERAQALAEKMQGQALESHISAHRRLTHPDEMGTLFKVLGLTRPGAPALPGLETAPAGPR</sequence>
<evidence type="ECO:0000313" key="3">
    <source>
        <dbReference type="EMBL" id="KPN64469.1"/>
    </source>
</evidence>
<keyword evidence="4" id="KW-1185">Reference proteome</keyword>
<dbReference type="STRING" id="154981.AKJ29_17825"/>
<gene>
    <name evidence="3" type="ORF">AKJ29_17825</name>
</gene>
<dbReference type="EMBL" id="LKBA01000004">
    <property type="protein sequence ID" value="KPN64469.1"/>
    <property type="molecule type" value="Genomic_DNA"/>
</dbReference>
<dbReference type="GO" id="GO:0035243">
    <property type="term" value="F:protein-arginine omega-N symmetric methyltransferase activity"/>
    <property type="evidence" value="ECO:0007669"/>
    <property type="project" value="TreeGrafter"/>
</dbReference>
<evidence type="ECO:0000313" key="4">
    <source>
        <dbReference type="Proteomes" id="UP000050471"/>
    </source>
</evidence>
<reference evidence="3 4" key="1">
    <citation type="submission" date="2015-09" db="EMBL/GenBank/DDBJ databases">
        <title>Draft genome sequence of Aliiroseovarius crassostreae CV919-312TSm, the causative agent of Roseovarius Oyster Disease (formerly Juvenile Oyster Disease).</title>
        <authorList>
            <person name="Kessner L."/>
            <person name="Spinard E."/>
            <person name="Nelson D."/>
        </authorList>
    </citation>
    <scope>NUCLEOTIDE SEQUENCE [LARGE SCALE GENOMIC DNA]</scope>
    <source>
        <strain evidence="3 4">CV919-312</strain>
    </source>
</reference>
<dbReference type="InterPro" id="IPR038375">
    <property type="entry name" value="NDUFAF7_sf"/>
</dbReference>